<organism evidence="10">
    <name type="scientific">Pseudochloris wilhelmii</name>
    <dbReference type="NCBI Taxonomy" id="1418016"/>
    <lineage>
        <taxon>Eukaryota</taxon>
        <taxon>Viridiplantae</taxon>
        <taxon>Chlorophyta</taxon>
        <taxon>core chlorophytes</taxon>
        <taxon>Trebouxiophyceae</taxon>
        <taxon>Chlorellales</taxon>
        <taxon>Chlorellaceae</taxon>
        <taxon>Pseudochloris</taxon>
    </lineage>
</organism>
<keyword evidence="7 9" id="KW-0472">Membrane</keyword>
<keyword evidence="10" id="KW-0150">Chloroplast</keyword>
<accession>A0A097KQN4</accession>
<dbReference type="GO" id="GO:1902600">
    <property type="term" value="P:proton transmembrane transport"/>
    <property type="evidence" value="ECO:0007669"/>
    <property type="project" value="UniProtKB-KW"/>
</dbReference>
<keyword evidence="5 9" id="KW-1133">Transmembrane helix</keyword>
<evidence type="ECO:0000256" key="6">
    <source>
        <dbReference type="ARBA" id="ARBA00023065"/>
    </source>
</evidence>
<dbReference type="GO" id="GO:0016020">
    <property type="term" value="C:membrane"/>
    <property type="evidence" value="ECO:0007669"/>
    <property type="project" value="UniProtKB-SubCell"/>
</dbReference>
<name>A0A097KQN4_9CHLO</name>
<gene>
    <name evidence="10" type="primary">cemA</name>
</gene>
<dbReference type="InterPro" id="IPR004282">
    <property type="entry name" value="CemA"/>
</dbReference>
<comment type="subcellular location">
    <subcellularLocation>
        <location evidence="1">Membrane</location>
        <topology evidence="1">Multi-pass membrane protein</topology>
    </subcellularLocation>
</comment>
<dbReference type="Pfam" id="PF03040">
    <property type="entry name" value="CemA"/>
    <property type="match status" value="1"/>
</dbReference>
<reference evidence="10" key="1">
    <citation type="journal article" date="2014" name="BMC Evol. Biol.">
        <title>Chloroplast phylogenomic analysis resolves deep-level relationships within the green algal class Trebouxiophyceae.</title>
        <authorList>
            <person name="Lemieux C."/>
            <person name="Otis C."/>
            <person name="Turmel M."/>
        </authorList>
    </citation>
    <scope>NUCLEOTIDE SEQUENCE</scope>
</reference>
<evidence type="ECO:0000256" key="8">
    <source>
        <dbReference type="ARBA" id="ARBA00043980"/>
    </source>
</evidence>
<dbReference type="GeneID" id="22161166"/>
<evidence type="ECO:0000256" key="3">
    <source>
        <dbReference type="ARBA" id="ARBA00022692"/>
    </source>
</evidence>
<dbReference type="AlphaFoldDB" id="A0A097KQN4"/>
<comment type="similarity">
    <text evidence="8">Belongs to the CemA family.</text>
</comment>
<evidence type="ECO:0000256" key="2">
    <source>
        <dbReference type="ARBA" id="ARBA00022448"/>
    </source>
</evidence>
<dbReference type="PANTHER" id="PTHR33650">
    <property type="entry name" value="CHLOROPLAST ENVELOPE MEMBRANE PROTEIN-RELATED"/>
    <property type="match status" value="1"/>
</dbReference>
<dbReference type="EMBL" id="KM462886">
    <property type="protein sequence ID" value="AIT95480.1"/>
    <property type="molecule type" value="Genomic_DNA"/>
</dbReference>
<dbReference type="PANTHER" id="PTHR33650:SF2">
    <property type="entry name" value="CHLOROPLAST ENVELOPE MEMBRANE PROTEIN"/>
    <property type="match status" value="1"/>
</dbReference>
<keyword evidence="10" id="KW-0934">Plastid</keyword>
<sequence length="269" mass="31765">MTNFNPYLEDMESIPRSIFFVFKRLVRQLFPGLAELAVQEFRISRYRVVLAFKCLLTLILVPLLVYLISKPFFITPLVTRYWEQQETSRSLDAQQQKEFTAEIHAFQKQLDFEKLVDPQTQKYYNDRLQLKRRDLRHEYDIRNIHGLSNFFTDVLTYLTLRGLMACLQPQISIMKSVFGEILYSTHDSTKAIWLIFGSDLLLGYHSTPAWEMSIGLFFRHLGFIENENISHILVGTLPVVLDAIFKFWIFRTLNKISPSTVLTYYRLLE</sequence>
<dbReference type="RefSeq" id="YP_009106685.1">
    <property type="nucleotide sequence ID" value="NC_025547.1"/>
</dbReference>
<evidence type="ECO:0000256" key="9">
    <source>
        <dbReference type="SAM" id="Phobius"/>
    </source>
</evidence>
<evidence type="ECO:0000256" key="5">
    <source>
        <dbReference type="ARBA" id="ARBA00022989"/>
    </source>
</evidence>
<keyword evidence="2" id="KW-0813">Transport</keyword>
<geneLocation type="chloroplast" evidence="10"/>
<proteinExistence type="inferred from homology"/>
<evidence type="ECO:0000256" key="1">
    <source>
        <dbReference type="ARBA" id="ARBA00004141"/>
    </source>
</evidence>
<protein>
    <submittedName>
        <fullName evidence="10">Chloroplast enveloppe membrane protein</fullName>
    </submittedName>
</protein>
<evidence type="ECO:0000256" key="7">
    <source>
        <dbReference type="ARBA" id="ARBA00023136"/>
    </source>
</evidence>
<feature type="transmembrane region" description="Helical" evidence="9">
    <location>
        <begin position="48"/>
        <end position="68"/>
    </location>
</feature>
<evidence type="ECO:0000313" key="10">
    <source>
        <dbReference type="EMBL" id="AIT95480.1"/>
    </source>
</evidence>
<keyword evidence="3 9" id="KW-0812">Transmembrane</keyword>
<keyword evidence="6" id="KW-0406">Ion transport</keyword>
<evidence type="ECO:0000256" key="4">
    <source>
        <dbReference type="ARBA" id="ARBA00022781"/>
    </source>
</evidence>
<keyword evidence="4" id="KW-0375">Hydrogen ion transport</keyword>